<dbReference type="SUPFAM" id="SSF52540">
    <property type="entry name" value="P-loop containing nucleoside triphosphate hydrolases"/>
    <property type="match status" value="1"/>
</dbReference>
<evidence type="ECO:0000313" key="8">
    <source>
        <dbReference type="EMBL" id="MDP9650919.1"/>
    </source>
</evidence>
<dbReference type="CDD" id="cd03230">
    <property type="entry name" value="ABC_DR_subfamily_A"/>
    <property type="match status" value="1"/>
</dbReference>
<dbReference type="AlphaFoldDB" id="A0AB73ILV0"/>
<dbReference type="InterPro" id="IPR003593">
    <property type="entry name" value="AAA+_ATPase"/>
</dbReference>
<evidence type="ECO:0000259" key="7">
    <source>
        <dbReference type="PROSITE" id="PS50893"/>
    </source>
</evidence>
<dbReference type="GO" id="GO:0005524">
    <property type="term" value="F:ATP binding"/>
    <property type="evidence" value="ECO:0007669"/>
    <property type="project" value="UniProtKB-KW"/>
</dbReference>
<comment type="caution">
    <text evidence="8">The sequence shown here is derived from an EMBL/GenBank/DDBJ whole genome shotgun (WGS) entry which is preliminary data.</text>
</comment>
<keyword evidence="3" id="KW-0472">Membrane</keyword>
<evidence type="ECO:0000313" key="9">
    <source>
        <dbReference type="Proteomes" id="UP001229486"/>
    </source>
</evidence>
<dbReference type="Proteomes" id="UP001229486">
    <property type="component" value="Unassembled WGS sequence"/>
</dbReference>
<accession>A0AB73ILV0</accession>
<evidence type="ECO:0000256" key="6">
    <source>
        <dbReference type="SAM" id="MobiDB-lite"/>
    </source>
</evidence>
<dbReference type="InterPro" id="IPR051782">
    <property type="entry name" value="ABC_Transporter_VariousFunc"/>
</dbReference>
<evidence type="ECO:0000256" key="4">
    <source>
        <dbReference type="ARBA" id="ARBA00022741"/>
    </source>
</evidence>
<dbReference type="SMART" id="SM00382">
    <property type="entry name" value="AAA"/>
    <property type="match status" value="1"/>
</dbReference>
<sequence>MIEFHGLTKRFGAFEAIHNLDLRIAHGELFGFLGPNGAGKTTTIRMMVGHLVPTSGTVHINGLDCSGEDVEVKRHIGYLPDNPVFYDYLRGREILQFVAEMHGISRRKAKARTNRLLAEFGLDEARDEFAANYSMGMKKKLGLACALIHEPSVLILDEPINGLDPRAAREVNDRLAQCVARGMTIFVSTHLLDVAEKLCSRVAIIHHGKLIATGTLDEIRAATRRSGSLEDVFLSLTNDARASRCPDDVIQGSLSRDATAGWSSAASSSEYGRRPVAAARPVRRQRPH</sequence>
<proteinExistence type="predicted"/>
<keyword evidence="3" id="KW-0997">Cell inner membrane</keyword>
<evidence type="ECO:0000256" key="5">
    <source>
        <dbReference type="ARBA" id="ARBA00022840"/>
    </source>
</evidence>
<dbReference type="PANTHER" id="PTHR42939">
    <property type="entry name" value="ABC TRANSPORTER ATP-BINDING PROTEIN ALBC-RELATED"/>
    <property type="match status" value="1"/>
</dbReference>
<keyword evidence="2" id="KW-1003">Cell membrane</keyword>
<dbReference type="InterPro" id="IPR003439">
    <property type="entry name" value="ABC_transporter-like_ATP-bd"/>
</dbReference>
<keyword evidence="1" id="KW-0813">Transport</keyword>
<evidence type="ECO:0000256" key="2">
    <source>
        <dbReference type="ARBA" id="ARBA00022475"/>
    </source>
</evidence>
<dbReference type="RefSeq" id="WP_392395657.1">
    <property type="nucleotide sequence ID" value="NZ_JAURTK010000014.1"/>
</dbReference>
<gene>
    <name evidence="8" type="ORF">J2793_006394</name>
</gene>
<keyword evidence="5 8" id="KW-0067">ATP-binding</keyword>
<dbReference type="PANTHER" id="PTHR42939:SF1">
    <property type="entry name" value="ABC TRANSPORTER ATP-BINDING PROTEIN ALBC-RELATED"/>
    <property type="match status" value="1"/>
</dbReference>
<dbReference type="InterPro" id="IPR027417">
    <property type="entry name" value="P-loop_NTPase"/>
</dbReference>
<organism evidence="8 9">
    <name type="scientific">Paraburkholderia caledonica</name>
    <dbReference type="NCBI Taxonomy" id="134536"/>
    <lineage>
        <taxon>Bacteria</taxon>
        <taxon>Pseudomonadati</taxon>
        <taxon>Pseudomonadota</taxon>
        <taxon>Betaproteobacteria</taxon>
        <taxon>Burkholderiales</taxon>
        <taxon>Burkholderiaceae</taxon>
        <taxon>Paraburkholderia</taxon>
    </lineage>
</organism>
<dbReference type="Gene3D" id="3.40.50.300">
    <property type="entry name" value="P-loop containing nucleotide triphosphate hydrolases"/>
    <property type="match status" value="1"/>
</dbReference>
<name>A0AB73ILV0_9BURK</name>
<evidence type="ECO:0000256" key="3">
    <source>
        <dbReference type="ARBA" id="ARBA00022519"/>
    </source>
</evidence>
<feature type="domain" description="ABC transporter" evidence="7">
    <location>
        <begin position="2"/>
        <end position="232"/>
    </location>
</feature>
<dbReference type="GO" id="GO:0016887">
    <property type="term" value="F:ATP hydrolysis activity"/>
    <property type="evidence" value="ECO:0007669"/>
    <property type="project" value="InterPro"/>
</dbReference>
<dbReference type="EMBL" id="JAURTK010000014">
    <property type="protein sequence ID" value="MDP9650919.1"/>
    <property type="molecule type" value="Genomic_DNA"/>
</dbReference>
<dbReference type="Pfam" id="PF00005">
    <property type="entry name" value="ABC_tran"/>
    <property type="match status" value="1"/>
</dbReference>
<reference evidence="8" key="1">
    <citation type="submission" date="2023-07" db="EMBL/GenBank/DDBJ databases">
        <title>Sorghum-associated microbial communities from plants grown in Nebraska, USA.</title>
        <authorList>
            <person name="Schachtman D."/>
        </authorList>
    </citation>
    <scope>NUCLEOTIDE SEQUENCE</scope>
    <source>
        <strain evidence="8">DS1061</strain>
    </source>
</reference>
<evidence type="ECO:0000256" key="1">
    <source>
        <dbReference type="ARBA" id="ARBA00022448"/>
    </source>
</evidence>
<protein>
    <submittedName>
        <fullName evidence="8">ABC-2 type transport system ATP-binding protein</fullName>
    </submittedName>
</protein>
<dbReference type="PROSITE" id="PS50893">
    <property type="entry name" value="ABC_TRANSPORTER_2"/>
    <property type="match status" value="1"/>
</dbReference>
<feature type="region of interest" description="Disordered" evidence="6">
    <location>
        <begin position="256"/>
        <end position="288"/>
    </location>
</feature>
<keyword evidence="4" id="KW-0547">Nucleotide-binding</keyword>
<feature type="compositionally biased region" description="Low complexity" evidence="6">
    <location>
        <begin position="263"/>
        <end position="280"/>
    </location>
</feature>